<dbReference type="Proteomes" id="UP000297239">
    <property type="component" value="Unassembled WGS sequence"/>
</dbReference>
<evidence type="ECO:0000313" key="2">
    <source>
        <dbReference type="Proteomes" id="UP000297239"/>
    </source>
</evidence>
<keyword evidence="2" id="KW-1185">Reference proteome</keyword>
<gene>
    <name evidence="1" type="ORF">EHQ18_19830</name>
</gene>
<dbReference type="InterPro" id="IPR024524">
    <property type="entry name" value="DUF3800"/>
</dbReference>
<dbReference type="RefSeq" id="WP_135681217.1">
    <property type="nucleotide sequence ID" value="NZ_RQFF01000045.1"/>
</dbReference>
<dbReference type="OrthoDB" id="1551475at2"/>
<proteinExistence type="predicted"/>
<sequence>MYSVYVDESGNTGARYIDDEQPIYVLAGWVIKQPEPTRELINYLKRFQGQSERKASTLFRNYNWPKTLSETFAYLGSLRSYPTYIIVYKRYLLAAKLIETLLDPLYNKLVPNKFSFDMETKKEWAMNICELTSLSKFDNGLKNIDHTLIKESVQEIIIHLKRLGNKDFETYLKGSIESLEQNPETNGIGNHKETKRMNSLNGSIAISLFNQIEHMGRLVNEDFTIIHDENAHYEGVFNLLFDSISDGEKKDYLLSNGGIMHSGYERLKKIHFAKSEESPWLQMADLLAGAISRSIKHILSKNTNELDSNLKDLITKLFPALIDPFPHAEFIGPPKIFEKIVSTIL</sequence>
<evidence type="ECO:0000313" key="1">
    <source>
        <dbReference type="EMBL" id="TGK65304.1"/>
    </source>
</evidence>
<organism evidence="1 2">
    <name type="scientific">Leptospira kanakyensis</name>
    <dbReference type="NCBI Taxonomy" id="2484968"/>
    <lineage>
        <taxon>Bacteria</taxon>
        <taxon>Pseudomonadati</taxon>
        <taxon>Spirochaetota</taxon>
        <taxon>Spirochaetia</taxon>
        <taxon>Leptospirales</taxon>
        <taxon>Leptospiraceae</taxon>
        <taxon>Leptospira</taxon>
    </lineage>
</organism>
<dbReference type="EMBL" id="RQFF01000045">
    <property type="protein sequence ID" value="TGK65304.1"/>
    <property type="molecule type" value="Genomic_DNA"/>
</dbReference>
<reference evidence="1" key="1">
    <citation type="journal article" date="2019" name="PLoS Negl. Trop. Dis.">
        <title>Revisiting the worldwide diversity of Leptospira species in the environment.</title>
        <authorList>
            <person name="Vincent A.T."/>
            <person name="Schiettekatte O."/>
            <person name="Bourhy P."/>
            <person name="Veyrier F.J."/>
            <person name="Picardeau M."/>
        </authorList>
    </citation>
    <scope>NUCLEOTIDE SEQUENCE [LARGE SCALE GENOMIC DNA]</scope>
    <source>
        <strain evidence="1">201800293</strain>
    </source>
</reference>
<comment type="caution">
    <text evidence="1">The sequence shown here is derived from an EMBL/GenBank/DDBJ whole genome shotgun (WGS) entry which is preliminary data.</text>
</comment>
<dbReference type="Pfam" id="PF12686">
    <property type="entry name" value="DUF3800"/>
    <property type="match status" value="1"/>
</dbReference>
<accession>A0A6N4PWM6</accession>
<name>A0A6N4PWM6_9LEPT</name>
<dbReference type="AlphaFoldDB" id="A0A6N4PWM6"/>
<protein>
    <submittedName>
        <fullName evidence="1">DUF3800 domain-containing protein</fullName>
    </submittedName>
</protein>